<dbReference type="Gene3D" id="2.60.120.560">
    <property type="entry name" value="Exo-inulinase, domain 1"/>
    <property type="match status" value="1"/>
</dbReference>
<sequence>MPYFIFKKTLLTFFILLATFGVPLSVFHPLTTSANYTINTTDLKKEEPAKISNQISSVSSDRTNKSFRYTFKKPGILYQSSSMEESRSRYWWLSSGGALIIQNHQGMTLHGDQPKGSTLQKRYARYNSSHSDEGLHPQNIFRLITQDSWKDFSQEIYVRMDEIQLSKTTDRDASDGILLFNRYQDQHTLYYAGIRVDGAAVIKKKYQGLYSTLDYQPFFETGTSSYNRNSNPNFIPKDKWMGLRTIVKTLENGSVQIQLYIDKEANGKWQLAAKAIDTGSIGGPVINKPGHGGLRTDYMDASFDQYYIHELD</sequence>
<organism evidence="1 2">
    <name type="scientific">Candidatus Uhrbacteria bacterium CG_4_9_14_3_um_filter_36_7</name>
    <dbReference type="NCBI Taxonomy" id="1975033"/>
    <lineage>
        <taxon>Bacteria</taxon>
        <taxon>Candidatus Uhriibacteriota</taxon>
    </lineage>
</organism>
<name>A0A2M7XII8_9BACT</name>
<evidence type="ECO:0000313" key="2">
    <source>
        <dbReference type="Proteomes" id="UP000229749"/>
    </source>
</evidence>
<reference evidence="2" key="1">
    <citation type="submission" date="2017-09" db="EMBL/GenBank/DDBJ databases">
        <title>Depth-based differentiation of microbial function through sediment-hosted aquifers and enrichment of novel symbionts in the deep terrestrial subsurface.</title>
        <authorList>
            <person name="Probst A.J."/>
            <person name="Ladd B."/>
            <person name="Jarett J.K."/>
            <person name="Geller-Mcgrath D.E."/>
            <person name="Sieber C.M.K."/>
            <person name="Emerson J.B."/>
            <person name="Anantharaman K."/>
            <person name="Thomas B.C."/>
            <person name="Malmstrom R."/>
            <person name="Stieglmeier M."/>
            <person name="Klingl A."/>
            <person name="Woyke T."/>
            <person name="Ryan C.M."/>
            <person name="Banfield J.F."/>
        </authorList>
    </citation>
    <scope>NUCLEOTIDE SEQUENCE [LARGE SCALE GENOMIC DNA]</scope>
</reference>
<dbReference type="AlphaFoldDB" id="A0A2M7XII8"/>
<comment type="caution">
    <text evidence="1">The sequence shown here is derived from an EMBL/GenBank/DDBJ whole genome shotgun (WGS) entry which is preliminary data.</text>
</comment>
<gene>
    <name evidence="1" type="ORF">CO172_00075</name>
</gene>
<protein>
    <submittedName>
        <fullName evidence="1">Uncharacterized protein</fullName>
    </submittedName>
</protein>
<evidence type="ECO:0000313" key="1">
    <source>
        <dbReference type="EMBL" id="PJA47779.1"/>
    </source>
</evidence>
<dbReference type="EMBL" id="PFWS01000002">
    <property type="protein sequence ID" value="PJA47779.1"/>
    <property type="molecule type" value="Genomic_DNA"/>
</dbReference>
<dbReference type="Proteomes" id="UP000229749">
    <property type="component" value="Unassembled WGS sequence"/>
</dbReference>
<accession>A0A2M7XII8</accession>
<proteinExistence type="predicted"/>